<dbReference type="Proteomes" id="UP000178082">
    <property type="component" value="Unassembled WGS sequence"/>
</dbReference>
<dbReference type="STRING" id="1817883.A3G31_09705"/>
<evidence type="ECO:0000313" key="1">
    <source>
        <dbReference type="EMBL" id="OGL55234.1"/>
    </source>
</evidence>
<sequence>MKKILAFIVVFFILYFLYSETLKKDNENGSKVSFVYKSLARITGTFYKYFEKTSFGRKFSDYIKTEGLVKDVLNNYQYFDKYQIKIKREGLLKEKEKLKSASFVRKYIQGKFIDISINLLNNELERVERIKNKGERASLYKEVIEEKIEKKNFLKSRKGMLKEIE</sequence>
<accession>A0A1F7SPX3</accession>
<reference evidence="1 2" key="1">
    <citation type="journal article" date="2016" name="Nat. Commun.">
        <title>Thousands of microbial genomes shed light on interconnected biogeochemical processes in an aquifer system.</title>
        <authorList>
            <person name="Anantharaman K."/>
            <person name="Brown C.T."/>
            <person name="Hug L.A."/>
            <person name="Sharon I."/>
            <person name="Castelle C.J."/>
            <person name="Probst A.J."/>
            <person name="Thomas B.C."/>
            <person name="Singh A."/>
            <person name="Wilkins M.J."/>
            <person name="Karaoz U."/>
            <person name="Brodie E.L."/>
            <person name="Williams K.H."/>
            <person name="Hubbard S.S."/>
            <person name="Banfield J.F."/>
        </authorList>
    </citation>
    <scope>NUCLEOTIDE SEQUENCE [LARGE SCALE GENOMIC DNA]</scope>
</reference>
<proteinExistence type="predicted"/>
<evidence type="ECO:0000313" key="2">
    <source>
        <dbReference type="Proteomes" id="UP000178082"/>
    </source>
</evidence>
<gene>
    <name evidence="1" type="ORF">A3G31_09705</name>
</gene>
<name>A0A1F7SPX3_9BACT</name>
<dbReference type="AlphaFoldDB" id="A0A1F7SPX3"/>
<organism evidence="1 2">
    <name type="scientific">Candidatus Schekmanbacteria bacterium RIFCSPLOWO2_12_FULL_38_15</name>
    <dbReference type="NCBI Taxonomy" id="1817883"/>
    <lineage>
        <taxon>Bacteria</taxon>
        <taxon>Candidatus Schekmaniibacteriota</taxon>
    </lineage>
</organism>
<protein>
    <submittedName>
        <fullName evidence="1">Uncharacterized protein</fullName>
    </submittedName>
</protein>
<dbReference type="EMBL" id="MGDI01000003">
    <property type="protein sequence ID" value="OGL55234.1"/>
    <property type="molecule type" value="Genomic_DNA"/>
</dbReference>
<comment type="caution">
    <text evidence="1">The sequence shown here is derived from an EMBL/GenBank/DDBJ whole genome shotgun (WGS) entry which is preliminary data.</text>
</comment>